<evidence type="ECO:0000313" key="8">
    <source>
        <dbReference type="EMBL" id="MEQ2215223.1"/>
    </source>
</evidence>
<dbReference type="Pfam" id="PF00754">
    <property type="entry name" value="F5_F8_type_C"/>
    <property type="match status" value="1"/>
</dbReference>
<reference evidence="8 9" key="1">
    <citation type="submission" date="2021-06" db="EMBL/GenBank/DDBJ databases">
        <authorList>
            <person name="Palmer J.M."/>
        </authorList>
    </citation>
    <scope>NUCLEOTIDE SEQUENCE [LARGE SCALE GENOMIC DNA]</scope>
    <source>
        <strain evidence="8 9">XC_2019</strain>
        <tissue evidence="8">Muscle</tissue>
    </source>
</reference>
<gene>
    <name evidence="8" type="ORF">XENOCAPTIV_029272</name>
</gene>
<protein>
    <recommendedName>
        <fullName evidence="7">F5/8 type C domain-containing protein</fullName>
    </recommendedName>
</protein>
<feature type="non-terminal residue" evidence="8">
    <location>
        <position position="1"/>
    </location>
</feature>
<dbReference type="SMART" id="SM00231">
    <property type="entry name" value="FA58C"/>
    <property type="match status" value="1"/>
</dbReference>
<accession>A0ABV0S458</accession>
<evidence type="ECO:0000256" key="6">
    <source>
        <dbReference type="ARBA" id="ARBA00023157"/>
    </source>
</evidence>
<dbReference type="PANTHER" id="PTHR46806">
    <property type="entry name" value="F5/8 TYPE C DOMAIN-CONTAINING PROTEIN"/>
    <property type="match status" value="1"/>
</dbReference>
<dbReference type="Gene3D" id="2.60.120.260">
    <property type="entry name" value="Galactose-binding domain-like"/>
    <property type="match status" value="2"/>
</dbReference>
<comment type="caution">
    <text evidence="8">The sequence shown here is derived from an EMBL/GenBank/DDBJ whole genome shotgun (WGS) entry which is preliminary data.</text>
</comment>
<organism evidence="8 9">
    <name type="scientific">Xenoophorus captivus</name>
    <dbReference type="NCBI Taxonomy" id="1517983"/>
    <lineage>
        <taxon>Eukaryota</taxon>
        <taxon>Metazoa</taxon>
        <taxon>Chordata</taxon>
        <taxon>Craniata</taxon>
        <taxon>Vertebrata</taxon>
        <taxon>Euteleostomi</taxon>
        <taxon>Actinopterygii</taxon>
        <taxon>Neopterygii</taxon>
        <taxon>Teleostei</taxon>
        <taxon>Neoteleostei</taxon>
        <taxon>Acanthomorphata</taxon>
        <taxon>Ovalentaria</taxon>
        <taxon>Atherinomorphae</taxon>
        <taxon>Cyprinodontiformes</taxon>
        <taxon>Goodeidae</taxon>
        <taxon>Xenoophorus</taxon>
    </lineage>
</organism>
<keyword evidence="5" id="KW-0472">Membrane</keyword>
<evidence type="ECO:0000259" key="7">
    <source>
        <dbReference type="PROSITE" id="PS50022"/>
    </source>
</evidence>
<evidence type="ECO:0000256" key="5">
    <source>
        <dbReference type="ARBA" id="ARBA00023136"/>
    </source>
</evidence>
<evidence type="ECO:0000256" key="1">
    <source>
        <dbReference type="ARBA" id="ARBA00004184"/>
    </source>
</evidence>
<keyword evidence="6" id="KW-1015">Disulfide bond</keyword>
<keyword evidence="4" id="KW-0130">Cell adhesion</keyword>
<feature type="domain" description="F5/8 type C" evidence="7">
    <location>
        <begin position="72"/>
        <end position="161"/>
    </location>
</feature>
<dbReference type="InterPro" id="IPR050633">
    <property type="entry name" value="Neuropilin_MCO_CoagFactor"/>
</dbReference>
<keyword evidence="3" id="KW-0964">Secreted</keyword>
<dbReference type="PROSITE" id="PS50022">
    <property type="entry name" value="FA58C_3"/>
    <property type="match status" value="2"/>
</dbReference>
<dbReference type="PANTHER" id="PTHR46806:SF5">
    <property type="entry name" value="F5_8 TYPE C DOMAIN-CONTAINING PROTEIN"/>
    <property type="match status" value="1"/>
</dbReference>
<proteinExistence type="predicted"/>
<evidence type="ECO:0000256" key="4">
    <source>
        <dbReference type="ARBA" id="ARBA00022889"/>
    </source>
</evidence>
<feature type="domain" description="F5/8 type C" evidence="7">
    <location>
        <begin position="1"/>
        <end position="71"/>
    </location>
</feature>
<evidence type="ECO:0000256" key="3">
    <source>
        <dbReference type="ARBA" id="ARBA00022525"/>
    </source>
</evidence>
<name>A0ABV0S458_9TELE</name>
<dbReference type="InterPro" id="IPR008979">
    <property type="entry name" value="Galactose-bd-like_sf"/>
</dbReference>
<dbReference type="Proteomes" id="UP001434883">
    <property type="component" value="Unassembled WGS sequence"/>
</dbReference>
<dbReference type="PROSITE" id="PS01286">
    <property type="entry name" value="FA58C_2"/>
    <property type="match status" value="1"/>
</dbReference>
<dbReference type="EMBL" id="JAHRIN010068057">
    <property type="protein sequence ID" value="MEQ2215223.1"/>
    <property type="molecule type" value="Genomic_DNA"/>
</dbReference>
<comment type="subcellular location">
    <subcellularLocation>
        <location evidence="1">Endomembrane system</location>
        <topology evidence="1">Peripheral membrane protein</topology>
    </subcellularLocation>
    <subcellularLocation>
        <location evidence="2">Secreted</location>
    </subcellularLocation>
</comment>
<sequence length="164" mass="19411">GLRMYTAQLVKWHLINLGFPKDVHSIYFHGNEEAYETRVNTFFPPVIGRFIRLHPITWNNAATIRMEFYGCELDGIVTQGAKSMSKEMYVIKYALQYSDNGIDWTYYTDDDDVPVKMFDGNTNNNDHMKNYIYPPIFSRFIRIVPKRWWNSITMRVELLGCDFE</sequence>
<dbReference type="SUPFAM" id="SSF49785">
    <property type="entry name" value="Galactose-binding domain-like"/>
    <property type="match status" value="2"/>
</dbReference>
<dbReference type="InterPro" id="IPR000421">
    <property type="entry name" value="FA58C"/>
</dbReference>
<evidence type="ECO:0000256" key="2">
    <source>
        <dbReference type="ARBA" id="ARBA00004613"/>
    </source>
</evidence>
<evidence type="ECO:0000313" key="9">
    <source>
        <dbReference type="Proteomes" id="UP001434883"/>
    </source>
</evidence>
<keyword evidence="9" id="KW-1185">Reference proteome</keyword>